<name>A0A6J4R2B0_9ACTN</name>
<feature type="non-terminal residue" evidence="1">
    <location>
        <position position="50"/>
    </location>
</feature>
<sequence>WPERGRPSGGATTATLSWSRRWGGAAGAPGVWSAGPAAPRGLRGAGVAGS</sequence>
<gene>
    <name evidence="1" type="ORF">AVDCRST_MAG02-1752</name>
</gene>
<proteinExistence type="predicted"/>
<organism evidence="1">
    <name type="scientific">uncultured Rubrobacteraceae bacterium</name>
    <dbReference type="NCBI Taxonomy" id="349277"/>
    <lineage>
        <taxon>Bacteria</taxon>
        <taxon>Bacillati</taxon>
        <taxon>Actinomycetota</taxon>
        <taxon>Rubrobacteria</taxon>
        <taxon>Rubrobacterales</taxon>
        <taxon>Rubrobacteraceae</taxon>
        <taxon>environmental samples</taxon>
    </lineage>
</organism>
<dbReference type="EMBL" id="CADCVH010000055">
    <property type="protein sequence ID" value="CAA9457879.1"/>
    <property type="molecule type" value="Genomic_DNA"/>
</dbReference>
<feature type="non-terminal residue" evidence="1">
    <location>
        <position position="1"/>
    </location>
</feature>
<reference evidence="1" key="1">
    <citation type="submission" date="2020-02" db="EMBL/GenBank/DDBJ databases">
        <authorList>
            <person name="Meier V. D."/>
        </authorList>
    </citation>
    <scope>NUCLEOTIDE SEQUENCE</scope>
    <source>
        <strain evidence="1">AVDCRST_MAG02</strain>
    </source>
</reference>
<evidence type="ECO:0000313" key="1">
    <source>
        <dbReference type="EMBL" id="CAA9457879.1"/>
    </source>
</evidence>
<dbReference type="AlphaFoldDB" id="A0A6J4R2B0"/>
<protein>
    <submittedName>
        <fullName evidence="1">Uncharacterized protein</fullName>
    </submittedName>
</protein>
<accession>A0A6J4R2B0</accession>